<name>A0AAD5TAC2_9FUNG</name>
<dbReference type="GO" id="GO:0016491">
    <property type="term" value="F:oxidoreductase activity"/>
    <property type="evidence" value="ECO:0007669"/>
    <property type="project" value="UniProtKB-KW"/>
</dbReference>
<evidence type="ECO:0000313" key="3">
    <source>
        <dbReference type="EMBL" id="KAJ3130649.1"/>
    </source>
</evidence>
<dbReference type="EMBL" id="JADGJH010000369">
    <property type="protein sequence ID" value="KAJ3130649.1"/>
    <property type="molecule type" value="Genomic_DNA"/>
</dbReference>
<feature type="domain" description="TauD/TfdA-like" evidence="2">
    <location>
        <begin position="67"/>
        <end position="357"/>
    </location>
</feature>
<dbReference type="Gene3D" id="3.60.130.10">
    <property type="entry name" value="Clavaminate synthase-like"/>
    <property type="match status" value="1"/>
</dbReference>
<proteinExistence type="predicted"/>
<dbReference type="SUPFAM" id="SSF51197">
    <property type="entry name" value="Clavaminate synthase-like"/>
    <property type="match status" value="1"/>
</dbReference>
<reference evidence="3" key="1">
    <citation type="submission" date="2020-05" db="EMBL/GenBank/DDBJ databases">
        <title>Phylogenomic resolution of chytrid fungi.</title>
        <authorList>
            <person name="Stajich J.E."/>
            <person name="Amses K."/>
            <person name="Simmons R."/>
            <person name="Seto K."/>
            <person name="Myers J."/>
            <person name="Bonds A."/>
            <person name="Quandt C.A."/>
            <person name="Barry K."/>
            <person name="Liu P."/>
            <person name="Grigoriev I."/>
            <person name="Longcore J.E."/>
            <person name="James T.Y."/>
        </authorList>
    </citation>
    <scope>NUCLEOTIDE SEQUENCE</scope>
    <source>
        <strain evidence="3">JEL0513</strain>
    </source>
</reference>
<evidence type="ECO:0000259" key="2">
    <source>
        <dbReference type="Pfam" id="PF02668"/>
    </source>
</evidence>
<dbReference type="Pfam" id="PF02668">
    <property type="entry name" value="TauD"/>
    <property type="match status" value="1"/>
</dbReference>
<dbReference type="InterPro" id="IPR003819">
    <property type="entry name" value="TauD/TfdA-like"/>
</dbReference>
<accession>A0AAD5TAC2</accession>
<gene>
    <name evidence="3" type="ORF">HK100_007765</name>
</gene>
<protein>
    <recommendedName>
        <fullName evidence="2">TauD/TfdA-like domain-containing protein</fullName>
    </recommendedName>
</protein>
<keyword evidence="1" id="KW-0560">Oxidoreductase</keyword>
<evidence type="ECO:0000313" key="4">
    <source>
        <dbReference type="Proteomes" id="UP001211907"/>
    </source>
</evidence>
<dbReference type="InterPro" id="IPR050411">
    <property type="entry name" value="AlphaKG_dependent_hydroxylases"/>
</dbReference>
<sequence length="363" mass="39253">MASTPLFDFFHESTIPGQHPVKRPDGSEFVFPLVLEAPEISLGNENSFEQTEITESNIRAKTLTFIADNAQNLTNTLTKHGAILLRGLPGIKNAVDFDALGKALNWKEFVYVNGAAPRTKVFGSVYTTNEGPADTTIAWHNEVAQSRSPPGRLIFACETPAAKSTGSTGVLHGPEAYALLQKTHPAFISALLNQGIVYTRQLQEETNKALNAGRGWKDTFNVTNKQDLDLALKDLGITGTWLPDGSLLAASPVLSGVRADERTSQTAFFNSICGAYYDVLNNPAAGAGTVHKFLAFGSTTADGSAPVEGPSEEILASVYKSLDTIGVDIPWREGDVLLVDNYLVAHQRRAYSGPRRVYASLWK</sequence>
<keyword evidence="4" id="KW-1185">Reference proteome</keyword>
<comment type="caution">
    <text evidence="3">The sequence shown here is derived from an EMBL/GenBank/DDBJ whole genome shotgun (WGS) entry which is preliminary data.</text>
</comment>
<dbReference type="InterPro" id="IPR042098">
    <property type="entry name" value="TauD-like_sf"/>
</dbReference>
<dbReference type="AlphaFoldDB" id="A0AAD5TAC2"/>
<evidence type="ECO:0000256" key="1">
    <source>
        <dbReference type="ARBA" id="ARBA00023002"/>
    </source>
</evidence>
<dbReference type="PANTHER" id="PTHR10696">
    <property type="entry name" value="GAMMA-BUTYROBETAINE HYDROXYLASE-RELATED"/>
    <property type="match status" value="1"/>
</dbReference>
<dbReference type="Proteomes" id="UP001211907">
    <property type="component" value="Unassembled WGS sequence"/>
</dbReference>
<dbReference type="PANTHER" id="PTHR10696:SF21">
    <property type="entry name" value="TAUD_TFDA-LIKE DOMAIN-CONTAINING PROTEIN"/>
    <property type="match status" value="1"/>
</dbReference>
<organism evidence="3 4">
    <name type="scientific">Physocladia obscura</name>
    <dbReference type="NCBI Taxonomy" id="109957"/>
    <lineage>
        <taxon>Eukaryota</taxon>
        <taxon>Fungi</taxon>
        <taxon>Fungi incertae sedis</taxon>
        <taxon>Chytridiomycota</taxon>
        <taxon>Chytridiomycota incertae sedis</taxon>
        <taxon>Chytridiomycetes</taxon>
        <taxon>Chytridiales</taxon>
        <taxon>Chytriomycetaceae</taxon>
        <taxon>Physocladia</taxon>
    </lineage>
</organism>